<evidence type="ECO:0000313" key="22">
    <source>
        <dbReference type="EMBL" id="GLQ32693.1"/>
    </source>
</evidence>
<evidence type="ECO:0000256" key="14">
    <source>
        <dbReference type="ARBA" id="ARBA00038856"/>
    </source>
</evidence>
<evidence type="ECO:0000256" key="4">
    <source>
        <dbReference type="ARBA" id="ARBA00022630"/>
    </source>
</evidence>
<comment type="pathway">
    <text evidence="15">Steroid metabolism; cholesterol degradation.</text>
</comment>
<keyword evidence="9" id="KW-0411">Iron-sulfur</keyword>
<dbReference type="GO" id="GO:0051536">
    <property type="term" value="F:iron-sulfur cluster binding"/>
    <property type="evidence" value="ECO:0007669"/>
    <property type="project" value="UniProtKB-KW"/>
</dbReference>
<dbReference type="InterPro" id="IPR036188">
    <property type="entry name" value="FAD/NAD-bd_sf"/>
</dbReference>
<dbReference type="GO" id="GO:0008203">
    <property type="term" value="P:cholesterol metabolic process"/>
    <property type="evidence" value="ECO:0007669"/>
    <property type="project" value="UniProtKB-KW"/>
</dbReference>
<dbReference type="PANTHER" id="PTHR47470">
    <property type="entry name" value="CHOLESTEROL OXIDASE"/>
    <property type="match status" value="1"/>
</dbReference>
<evidence type="ECO:0000256" key="6">
    <source>
        <dbReference type="ARBA" id="ARBA00022827"/>
    </source>
</evidence>
<dbReference type="PANTHER" id="PTHR47470:SF1">
    <property type="entry name" value="FAD-DEPENDENT OXIDOREDUCTASE 2 FAD BINDING DOMAIN-CONTAINING PROTEIN"/>
    <property type="match status" value="1"/>
</dbReference>
<dbReference type="GO" id="GO:0004769">
    <property type="term" value="F:steroid Delta-isomerase activity"/>
    <property type="evidence" value="ECO:0007669"/>
    <property type="project" value="UniProtKB-EC"/>
</dbReference>
<evidence type="ECO:0000256" key="3">
    <source>
        <dbReference type="ARBA" id="ARBA00022548"/>
    </source>
</evidence>
<evidence type="ECO:0000256" key="7">
    <source>
        <dbReference type="ARBA" id="ARBA00023002"/>
    </source>
</evidence>
<dbReference type="SUPFAM" id="SSF51905">
    <property type="entry name" value="FAD/NAD(P)-binding domain"/>
    <property type="match status" value="1"/>
</dbReference>
<evidence type="ECO:0000256" key="19">
    <source>
        <dbReference type="SAM" id="MobiDB-lite"/>
    </source>
</evidence>
<dbReference type="Pfam" id="PF00732">
    <property type="entry name" value="GMC_oxred_N"/>
    <property type="match status" value="1"/>
</dbReference>
<comment type="similarity">
    <text evidence="2">Belongs to the GMC oxidoreductase family.</text>
</comment>
<dbReference type="Proteomes" id="UP001161389">
    <property type="component" value="Unassembled WGS sequence"/>
</dbReference>
<evidence type="ECO:0000256" key="9">
    <source>
        <dbReference type="ARBA" id="ARBA00023014"/>
    </source>
</evidence>
<keyword evidence="13" id="KW-0413">Isomerase</keyword>
<dbReference type="InterPro" id="IPR017900">
    <property type="entry name" value="4Fe4S_Fe_S_CS"/>
</dbReference>
<sequence length="607" mass="66937">MSHLNEQNQPSTEHFDYDQVVIGSGFGGSCSALRLTEKGYKVLVLEKGKRWSDQDFPSTNWNFKKYLWAPKLGLTGPWQMSFTRKVVALHGSGVGGGSLIYANTHYIPQQRIFESEQWTRTRDNWYETLLPFYGLAQRMLGTSSGRFEGVADKLLKDVAQDMGREDTYELVDTGVYYEDQFKAAENKEEPYFAGEGPKREACNLCARCMMGCPKNAKNTLEKNYLYFAERNGAEIRSESQVTRVEPLPGKNGQRDGSGGYELTVKQSTGWFGKTYTVRTKGVVLSAGVVGTLNLLMGSKYKDQTLTQISDLIGRQVRTNSETFYSVGFDTKNTYSENEISKGLAITSSFKPDDITTIEPVRFNKGSDSAWLSFSMVPLTDAGGIPRGIRLLLNILMQPLTTLKLMNPIGKAKRNNVLMIMQSADSYVHAKWKRAWTKLFRRRLTVEQEKGDMKLTTYFDVGQEVARRYAEKSQGEVGNVALDILVNTPVTAHIMGGVPIGKSSADGVVDESGAVFGYQGLRVLDGSVIPGNLAVNPSLTILALSEYAMSQVPVKDEASAAKVAPVKFSKPLPGMVSALDGEGDLLKEAIELSMKTQANGVTEAAQES</sequence>
<evidence type="ECO:0000259" key="20">
    <source>
        <dbReference type="Pfam" id="PF00732"/>
    </source>
</evidence>
<evidence type="ECO:0000256" key="2">
    <source>
        <dbReference type="ARBA" id="ARBA00010790"/>
    </source>
</evidence>
<evidence type="ECO:0000256" key="16">
    <source>
        <dbReference type="ARBA" id="ARBA00049723"/>
    </source>
</evidence>
<keyword evidence="3" id="KW-0153">Cholesterol metabolism</keyword>
<evidence type="ECO:0000256" key="18">
    <source>
        <dbReference type="ARBA" id="ARBA00049778"/>
    </source>
</evidence>
<evidence type="ECO:0000256" key="15">
    <source>
        <dbReference type="ARBA" id="ARBA00049645"/>
    </source>
</evidence>
<evidence type="ECO:0000256" key="10">
    <source>
        <dbReference type="ARBA" id="ARBA00023098"/>
    </source>
</evidence>
<dbReference type="GO" id="GO:0046872">
    <property type="term" value="F:metal ion binding"/>
    <property type="evidence" value="ECO:0007669"/>
    <property type="project" value="UniProtKB-KW"/>
</dbReference>
<dbReference type="GO" id="GO:0050660">
    <property type="term" value="F:flavin adenine dinucleotide binding"/>
    <property type="evidence" value="ECO:0007669"/>
    <property type="project" value="InterPro"/>
</dbReference>
<name>A0AA37SCR3_9GAMM</name>
<dbReference type="GO" id="GO:0016995">
    <property type="term" value="F:cholesterol oxidase activity"/>
    <property type="evidence" value="ECO:0007669"/>
    <property type="project" value="UniProtKB-EC"/>
</dbReference>
<keyword evidence="6" id="KW-0274">FAD</keyword>
<evidence type="ECO:0000256" key="12">
    <source>
        <dbReference type="ARBA" id="ARBA00023221"/>
    </source>
</evidence>
<dbReference type="EC" id="1.1.3.6" evidence="16"/>
<dbReference type="EMBL" id="BSNM01000016">
    <property type="protein sequence ID" value="GLQ32693.1"/>
    <property type="molecule type" value="Genomic_DNA"/>
</dbReference>
<dbReference type="Gene3D" id="3.50.50.60">
    <property type="entry name" value="FAD/NAD(P)-binding domain"/>
    <property type="match status" value="3"/>
</dbReference>
<comment type="cofactor">
    <cofactor evidence="1">
        <name>FAD</name>
        <dbReference type="ChEBI" id="CHEBI:57692"/>
    </cofactor>
</comment>
<comment type="caution">
    <text evidence="22">The sequence shown here is derived from an EMBL/GenBank/DDBJ whole genome shotgun (WGS) entry which is preliminary data.</text>
</comment>
<reference evidence="22" key="2">
    <citation type="submission" date="2023-01" db="EMBL/GenBank/DDBJ databases">
        <title>Draft genome sequence of Litoribrevibacter albus strain NBRC 110071.</title>
        <authorList>
            <person name="Sun Q."/>
            <person name="Mori K."/>
        </authorList>
    </citation>
    <scope>NUCLEOTIDE SEQUENCE</scope>
    <source>
        <strain evidence="22">NBRC 110071</strain>
    </source>
</reference>
<accession>A0AA37SCR3</accession>
<evidence type="ECO:0000256" key="17">
    <source>
        <dbReference type="ARBA" id="ARBA00049744"/>
    </source>
</evidence>
<feature type="region of interest" description="Disordered" evidence="19">
    <location>
        <begin position="238"/>
        <end position="259"/>
    </location>
</feature>
<dbReference type="InterPro" id="IPR000172">
    <property type="entry name" value="GMC_OxRdtase_N"/>
</dbReference>
<keyword evidence="10" id="KW-0443">Lipid metabolism</keyword>
<reference evidence="22" key="1">
    <citation type="journal article" date="2014" name="Int. J. Syst. Evol. Microbiol.">
        <title>Complete genome sequence of Corynebacterium casei LMG S-19264T (=DSM 44701T), isolated from a smear-ripened cheese.</title>
        <authorList>
            <consortium name="US DOE Joint Genome Institute (JGI-PGF)"/>
            <person name="Walter F."/>
            <person name="Albersmeier A."/>
            <person name="Kalinowski J."/>
            <person name="Ruckert C."/>
        </authorList>
    </citation>
    <scope>NUCLEOTIDE SEQUENCE</scope>
    <source>
        <strain evidence="22">NBRC 110071</strain>
    </source>
</reference>
<dbReference type="Pfam" id="PF05199">
    <property type="entry name" value="GMC_oxred_C"/>
    <property type="match status" value="1"/>
</dbReference>
<dbReference type="PROSITE" id="PS00198">
    <property type="entry name" value="4FE4S_FER_1"/>
    <property type="match status" value="1"/>
</dbReference>
<protein>
    <recommendedName>
        <fullName evidence="17">Cholesterol oxidase</fullName>
        <ecNumber evidence="16">1.1.3.6</ecNumber>
        <ecNumber evidence="14">5.3.3.1</ecNumber>
    </recommendedName>
    <alternativeName>
        <fullName evidence="18">Cholesterol isomerase</fullName>
    </alternativeName>
</protein>
<dbReference type="InterPro" id="IPR007867">
    <property type="entry name" value="GMC_OxRtase_C"/>
</dbReference>
<organism evidence="22 23">
    <name type="scientific">Litoribrevibacter albus</name>
    <dbReference type="NCBI Taxonomy" id="1473156"/>
    <lineage>
        <taxon>Bacteria</taxon>
        <taxon>Pseudomonadati</taxon>
        <taxon>Pseudomonadota</taxon>
        <taxon>Gammaproteobacteria</taxon>
        <taxon>Oceanospirillales</taxon>
        <taxon>Oceanospirillaceae</taxon>
        <taxon>Litoribrevibacter</taxon>
    </lineage>
</organism>
<evidence type="ECO:0000256" key="1">
    <source>
        <dbReference type="ARBA" id="ARBA00001974"/>
    </source>
</evidence>
<dbReference type="InterPro" id="IPR052542">
    <property type="entry name" value="Cholesterol_Oxidase"/>
</dbReference>
<dbReference type="RefSeq" id="WP_284382782.1">
    <property type="nucleotide sequence ID" value="NZ_BSNM01000016.1"/>
</dbReference>
<keyword evidence="12" id="KW-0753">Steroid metabolism</keyword>
<proteinExistence type="inferred from homology"/>
<evidence type="ECO:0000256" key="13">
    <source>
        <dbReference type="ARBA" id="ARBA00023235"/>
    </source>
</evidence>
<evidence type="ECO:0000256" key="11">
    <source>
        <dbReference type="ARBA" id="ARBA00023166"/>
    </source>
</evidence>
<gene>
    <name evidence="22" type="ORF">GCM10007876_31720</name>
</gene>
<keyword evidence="4" id="KW-0285">Flavoprotein</keyword>
<dbReference type="AlphaFoldDB" id="A0AA37SCR3"/>
<evidence type="ECO:0000256" key="8">
    <source>
        <dbReference type="ARBA" id="ARBA00023004"/>
    </source>
</evidence>
<keyword evidence="11" id="KW-1207">Sterol metabolism</keyword>
<keyword evidence="7" id="KW-0560">Oxidoreductase</keyword>
<keyword evidence="8" id="KW-0408">Iron</keyword>
<feature type="domain" description="Glucose-methanol-choline oxidoreductase C-terminal" evidence="21">
    <location>
        <begin position="486"/>
        <end position="543"/>
    </location>
</feature>
<evidence type="ECO:0000313" key="23">
    <source>
        <dbReference type="Proteomes" id="UP001161389"/>
    </source>
</evidence>
<feature type="domain" description="Glucose-methanol-choline oxidoreductase N-terminal" evidence="20">
    <location>
        <begin position="19"/>
        <end position="301"/>
    </location>
</feature>
<keyword evidence="23" id="KW-1185">Reference proteome</keyword>
<evidence type="ECO:0000256" key="5">
    <source>
        <dbReference type="ARBA" id="ARBA00022723"/>
    </source>
</evidence>
<evidence type="ECO:0000259" key="21">
    <source>
        <dbReference type="Pfam" id="PF05199"/>
    </source>
</evidence>
<dbReference type="EC" id="5.3.3.1" evidence="14"/>
<keyword evidence="5" id="KW-0479">Metal-binding</keyword>